<dbReference type="Pfam" id="PF13481">
    <property type="entry name" value="AAA_25"/>
    <property type="match status" value="1"/>
</dbReference>
<name>A0A7I7UPV8_MYCPV</name>
<keyword evidence="2" id="KW-1185">Reference proteome</keyword>
<dbReference type="EMBL" id="AP022599">
    <property type="protein sequence ID" value="BBY82851.1"/>
    <property type="molecule type" value="Genomic_DNA"/>
</dbReference>
<gene>
    <name evidence="1" type="ORF">MPUL_40090</name>
</gene>
<proteinExistence type="predicted"/>
<dbReference type="RefSeq" id="WP_163903246.1">
    <property type="nucleotide sequence ID" value="NZ_AP022599.1"/>
</dbReference>
<evidence type="ECO:0000313" key="2">
    <source>
        <dbReference type="Proteomes" id="UP000467252"/>
    </source>
</evidence>
<dbReference type="AlphaFoldDB" id="A0A7I7UPV8"/>
<accession>A0A7I7UPV8</accession>
<sequence length="397" mass="42385">MTGKDRSVKLVPATDVTDDVPVWAWTYGGKGRIQLGTLALFAGRPGAGKSTAARWFAAAVSNGTLAGCWEGRPQNVAYIAPAEESVKYIVKPGLRAAGAAMNRIFFPEVRCDGMQVRLLSVDDEDRLTECFVAHDIKLIVVDPLMDTISAKADINRNNEVRAALQPWMRMADLLEGCILGVAHLKKMPGDDIVAGINASSAFGEVARAVFGFVKDDESPDDRIMSQAKNSTGEEDLALRYRIETCSVITDSGSTGVVGRFAITGNSDRTAGDVLRNASDDRHACRKWLKTHLVDHGKTASAEVKQFGEAQGFSTSAIDRAARLLNVTVTSAGFPRKTYWSFSTPTKVGATDVTDVTDATCAEGTPSASVVDAVTSETSVTSVQFGDPRDGDAVKQTA</sequence>
<organism evidence="1 2">
    <name type="scientific">Mycolicibacterium pulveris</name>
    <name type="common">Mycobacterium pulveris</name>
    <dbReference type="NCBI Taxonomy" id="36813"/>
    <lineage>
        <taxon>Bacteria</taxon>
        <taxon>Bacillati</taxon>
        <taxon>Actinomycetota</taxon>
        <taxon>Actinomycetes</taxon>
        <taxon>Mycobacteriales</taxon>
        <taxon>Mycobacteriaceae</taxon>
        <taxon>Mycolicibacterium</taxon>
    </lineage>
</organism>
<reference evidence="1 2" key="1">
    <citation type="journal article" date="2019" name="Emerg. Microbes Infect.">
        <title>Comprehensive subspecies identification of 175 nontuberculous mycobacteria species based on 7547 genomic profiles.</title>
        <authorList>
            <person name="Matsumoto Y."/>
            <person name="Kinjo T."/>
            <person name="Motooka D."/>
            <person name="Nabeya D."/>
            <person name="Jung N."/>
            <person name="Uechi K."/>
            <person name="Horii T."/>
            <person name="Iida T."/>
            <person name="Fujita J."/>
            <person name="Nakamura S."/>
        </authorList>
    </citation>
    <scope>NUCLEOTIDE SEQUENCE [LARGE SCALE GENOMIC DNA]</scope>
    <source>
        <strain evidence="1 2">JCM 6370</strain>
    </source>
</reference>
<dbReference type="SUPFAM" id="SSF52540">
    <property type="entry name" value="P-loop containing nucleoside triphosphate hydrolases"/>
    <property type="match status" value="1"/>
</dbReference>
<evidence type="ECO:0000313" key="1">
    <source>
        <dbReference type="EMBL" id="BBY82851.1"/>
    </source>
</evidence>
<dbReference type="Gene3D" id="3.40.50.300">
    <property type="entry name" value="P-loop containing nucleotide triphosphate hydrolases"/>
    <property type="match status" value="1"/>
</dbReference>
<dbReference type="Proteomes" id="UP000467252">
    <property type="component" value="Chromosome"/>
</dbReference>
<dbReference type="InterPro" id="IPR027417">
    <property type="entry name" value="P-loop_NTPase"/>
</dbReference>
<evidence type="ECO:0008006" key="3">
    <source>
        <dbReference type="Google" id="ProtNLM"/>
    </source>
</evidence>
<protein>
    <recommendedName>
        <fullName evidence="3">AAA family ATPase</fullName>
    </recommendedName>
</protein>